<evidence type="ECO:0000313" key="3">
    <source>
        <dbReference type="Proteomes" id="UP001603857"/>
    </source>
</evidence>
<dbReference type="Gene3D" id="3.30.200.20">
    <property type="entry name" value="Phosphorylase Kinase, domain 1"/>
    <property type="match status" value="1"/>
</dbReference>
<organism evidence="2 3">
    <name type="scientific">Flemingia macrophylla</name>
    <dbReference type="NCBI Taxonomy" id="520843"/>
    <lineage>
        <taxon>Eukaryota</taxon>
        <taxon>Viridiplantae</taxon>
        <taxon>Streptophyta</taxon>
        <taxon>Embryophyta</taxon>
        <taxon>Tracheophyta</taxon>
        <taxon>Spermatophyta</taxon>
        <taxon>Magnoliopsida</taxon>
        <taxon>eudicotyledons</taxon>
        <taxon>Gunneridae</taxon>
        <taxon>Pentapetalae</taxon>
        <taxon>rosids</taxon>
        <taxon>fabids</taxon>
        <taxon>Fabales</taxon>
        <taxon>Fabaceae</taxon>
        <taxon>Papilionoideae</taxon>
        <taxon>50 kb inversion clade</taxon>
        <taxon>NPAAA clade</taxon>
        <taxon>indigoferoid/millettioid clade</taxon>
        <taxon>Phaseoleae</taxon>
        <taxon>Flemingia</taxon>
    </lineage>
</organism>
<dbReference type="EMBL" id="JBGMDY010000007">
    <property type="protein sequence ID" value="KAL2327772.1"/>
    <property type="molecule type" value="Genomic_DNA"/>
</dbReference>
<keyword evidence="3" id="KW-1185">Reference proteome</keyword>
<feature type="region of interest" description="Disordered" evidence="1">
    <location>
        <begin position="59"/>
        <end position="79"/>
    </location>
</feature>
<dbReference type="AlphaFoldDB" id="A0ABD1LW80"/>
<proteinExistence type="predicted"/>
<accession>A0ABD1LW80</accession>
<reference evidence="2 3" key="1">
    <citation type="submission" date="2024-08" db="EMBL/GenBank/DDBJ databases">
        <title>Insights into the chromosomal genome structure of Flemingia macrophylla.</title>
        <authorList>
            <person name="Ding Y."/>
            <person name="Zhao Y."/>
            <person name="Bi W."/>
            <person name="Wu M."/>
            <person name="Zhao G."/>
            <person name="Gong Y."/>
            <person name="Li W."/>
            <person name="Zhang P."/>
        </authorList>
    </citation>
    <scope>NUCLEOTIDE SEQUENCE [LARGE SCALE GENOMIC DNA]</scope>
    <source>
        <strain evidence="2">DYQJB</strain>
        <tissue evidence="2">Leaf</tissue>
    </source>
</reference>
<protein>
    <submittedName>
        <fullName evidence="2">Uncharacterized protein</fullName>
    </submittedName>
</protein>
<name>A0ABD1LW80_9FABA</name>
<evidence type="ECO:0000256" key="1">
    <source>
        <dbReference type="SAM" id="MobiDB-lite"/>
    </source>
</evidence>
<dbReference type="Proteomes" id="UP001603857">
    <property type="component" value="Unassembled WGS sequence"/>
</dbReference>
<evidence type="ECO:0000313" key="2">
    <source>
        <dbReference type="EMBL" id="KAL2327772.1"/>
    </source>
</evidence>
<sequence>MSMKVENSELTEGHRGAKVKKKEVKLPLFSFASVAAATDKFSDANNELGEGGFGPVYKAPRLASRPAPPPSLRDPFFHPQQPLFPSFHPATPFLKRPPPARHHSIFGFTLCIWVSATPFPAKQREEAMEHPKHQHSQR</sequence>
<comment type="caution">
    <text evidence="2">The sequence shown here is derived from an EMBL/GenBank/DDBJ whole genome shotgun (WGS) entry which is preliminary data.</text>
</comment>
<gene>
    <name evidence="2" type="ORF">Fmac_021199</name>
</gene>